<keyword evidence="2" id="KW-1185">Reference proteome</keyword>
<protein>
    <recommendedName>
        <fullName evidence="3">Glycosyltransferase</fullName>
    </recommendedName>
</protein>
<dbReference type="InterPro" id="IPR029044">
    <property type="entry name" value="Nucleotide-diphossugar_trans"/>
</dbReference>
<dbReference type="Pfam" id="PF09837">
    <property type="entry name" value="DUF2064"/>
    <property type="match status" value="1"/>
</dbReference>
<dbReference type="STRING" id="463301.SAMN04487955_102302"/>
<dbReference type="RefSeq" id="WP_089793221.1">
    <property type="nucleotide sequence ID" value="NZ_FPBP01000002.1"/>
</dbReference>
<dbReference type="AlphaFoldDB" id="A0A1I7G6U1"/>
<dbReference type="OrthoDB" id="9798250at2"/>
<proteinExistence type="predicted"/>
<evidence type="ECO:0008006" key="3">
    <source>
        <dbReference type="Google" id="ProtNLM"/>
    </source>
</evidence>
<dbReference type="Gene3D" id="3.90.550.10">
    <property type="entry name" value="Spore Coat Polysaccharide Biosynthesis Protein SpsA, Chain A"/>
    <property type="match status" value="1"/>
</dbReference>
<dbReference type="Proteomes" id="UP000198693">
    <property type="component" value="Unassembled WGS sequence"/>
</dbReference>
<sequence>MCADVRDDLPLAILAKAPIPGKVKTRLIPTLGAEGACRLHERLLRHTLAIALATTSPRRITLWTALDHAHPLFLTLAGRHGVTLRAQPEADLGERMHHALQAMGEPGLLIGSDCPVLTPTLLRRCRAELASVDAVFLPAEDGGFALVGLNRPEARLFAGIDWGTDRVMVQTRRRVAALDWQLACPAVVWDVDRPEDLSRLADIDRQPQIGGAIP</sequence>
<dbReference type="NCBIfam" id="TIGR04282">
    <property type="entry name" value="glyco_like_cofC"/>
    <property type="match status" value="1"/>
</dbReference>
<dbReference type="EMBL" id="FPBP01000002">
    <property type="protein sequence ID" value="SFU44192.1"/>
    <property type="molecule type" value="Genomic_DNA"/>
</dbReference>
<evidence type="ECO:0000313" key="1">
    <source>
        <dbReference type="EMBL" id="SFU44192.1"/>
    </source>
</evidence>
<dbReference type="PANTHER" id="PTHR36529:SF1">
    <property type="entry name" value="GLYCOSYLTRANSFERASE"/>
    <property type="match status" value="1"/>
</dbReference>
<name>A0A1I7G6U1_9GAMM</name>
<reference evidence="2" key="1">
    <citation type="submission" date="2016-10" db="EMBL/GenBank/DDBJ databases">
        <authorList>
            <person name="Varghese N."/>
            <person name="Submissions S."/>
        </authorList>
    </citation>
    <scope>NUCLEOTIDE SEQUENCE [LARGE SCALE GENOMIC DNA]</scope>
    <source>
        <strain evidence="2">CGMCC 1.6981</strain>
    </source>
</reference>
<dbReference type="SUPFAM" id="SSF53448">
    <property type="entry name" value="Nucleotide-diphospho-sugar transferases"/>
    <property type="match status" value="1"/>
</dbReference>
<organism evidence="1 2">
    <name type="scientific">Halomonas korlensis</name>
    <dbReference type="NCBI Taxonomy" id="463301"/>
    <lineage>
        <taxon>Bacteria</taxon>
        <taxon>Pseudomonadati</taxon>
        <taxon>Pseudomonadota</taxon>
        <taxon>Gammaproteobacteria</taxon>
        <taxon>Oceanospirillales</taxon>
        <taxon>Halomonadaceae</taxon>
        <taxon>Halomonas</taxon>
    </lineage>
</organism>
<accession>A0A1I7G6U1</accession>
<dbReference type="PANTHER" id="PTHR36529">
    <property type="entry name" value="SLL1095 PROTEIN"/>
    <property type="match status" value="1"/>
</dbReference>
<gene>
    <name evidence="1" type="ORF">SAMN04487955_102302</name>
</gene>
<evidence type="ECO:0000313" key="2">
    <source>
        <dbReference type="Proteomes" id="UP000198693"/>
    </source>
</evidence>
<dbReference type="InterPro" id="IPR018641">
    <property type="entry name" value="Trfase_1_rSAM/seldom-assoc"/>
</dbReference>